<organism evidence="1 2">
    <name type="scientific">Araneus ventricosus</name>
    <name type="common">Orbweaver spider</name>
    <name type="synonym">Epeira ventricosa</name>
    <dbReference type="NCBI Taxonomy" id="182803"/>
    <lineage>
        <taxon>Eukaryota</taxon>
        <taxon>Metazoa</taxon>
        <taxon>Ecdysozoa</taxon>
        <taxon>Arthropoda</taxon>
        <taxon>Chelicerata</taxon>
        <taxon>Arachnida</taxon>
        <taxon>Araneae</taxon>
        <taxon>Araneomorphae</taxon>
        <taxon>Entelegynae</taxon>
        <taxon>Araneoidea</taxon>
        <taxon>Araneidae</taxon>
        <taxon>Araneus</taxon>
    </lineage>
</organism>
<comment type="caution">
    <text evidence="1">The sequence shown here is derived from an EMBL/GenBank/DDBJ whole genome shotgun (WGS) entry which is preliminary data.</text>
</comment>
<name>A0A4Y2K177_ARAVE</name>
<protein>
    <submittedName>
        <fullName evidence="1">Uncharacterized protein</fullName>
    </submittedName>
</protein>
<proteinExistence type="predicted"/>
<dbReference type="AlphaFoldDB" id="A0A4Y2K177"/>
<reference evidence="1 2" key="1">
    <citation type="journal article" date="2019" name="Sci. Rep.">
        <title>Orb-weaving spider Araneus ventricosus genome elucidates the spidroin gene catalogue.</title>
        <authorList>
            <person name="Kono N."/>
            <person name="Nakamura H."/>
            <person name="Ohtoshi R."/>
            <person name="Moran D.A.P."/>
            <person name="Shinohara A."/>
            <person name="Yoshida Y."/>
            <person name="Fujiwara M."/>
            <person name="Mori M."/>
            <person name="Tomita M."/>
            <person name="Arakawa K."/>
        </authorList>
    </citation>
    <scope>NUCLEOTIDE SEQUENCE [LARGE SCALE GENOMIC DNA]</scope>
</reference>
<dbReference type="Proteomes" id="UP000499080">
    <property type="component" value="Unassembled WGS sequence"/>
</dbReference>
<dbReference type="EMBL" id="BGPR01004074">
    <property type="protein sequence ID" value="GBM95635.1"/>
    <property type="molecule type" value="Genomic_DNA"/>
</dbReference>
<keyword evidence="2" id="KW-1185">Reference proteome</keyword>
<evidence type="ECO:0000313" key="1">
    <source>
        <dbReference type="EMBL" id="GBM95635.1"/>
    </source>
</evidence>
<evidence type="ECO:0000313" key="2">
    <source>
        <dbReference type="Proteomes" id="UP000499080"/>
    </source>
</evidence>
<accession>A0A4Y2K177</accession>
<sequence length="95" mass="10337">MVSALGRLRFETDSTKIRFNGPLHAESYAVAKHPPWCGVEAWRGASSGSPSSSTAKIASVQISRAVVLLQNRTLIYTKLAQLLDCQPGLLDKIRV</sequence>
<gene>
    <name evidence="1" type="ORF">AVEN_256431_1</name>
</gene>